<evidence type="ECO:0000313" key="2">
    <source>
        <dbReference type="Proteomes" id="UP000194218"/>
    </source>
</evidence>
<proteinExistence type="predicted"/>
<accession>A0A1W7CXY7</accession>
<keyword evidence="2" id="KW-1185">Reference proteome</keyword>
<protein>
    <submittedName>
        <fullName evidence="1">Uncharacterized protein</fullName>
    </submittedName>
</protein>
<reference evidence="1 2" key="1">
    <citation type="submission" date="2017-05" db="EMBL/GenBank/DDBJ databases">
        <title>Complete genome sequence of Streptomyces sp. SCSIO 03032 revealed the diverse biosynthetic pathways for its bioactive secondary metabolites.</title>
        <authorList>
            <person name="Ma L."/>
            <person name="Zhu Y."/>
            <person name="Zhang W."/>
            <person name="Zhang G."/>
            <person name="Tian X."/>
            <person name="Zhang S."/>
            <person name="Zhang C."/>
        </authorList>
    </citation>
    <scope>NUCLEOTIDE SEQUENCE [LARGE SCALE GENOMIC DNA]</scope>
    <source>
        <strain evidence="1 2">SCSIO 03032</strain>
    </source>
</reference>
<gene>
    <name evidence="1" type="ORF">CAG99_10290</name>
</gene>
<dbReference type="AlphaFoldDB" id="A0A1W7CXY7"/>
<organism evidence="1 2">
    <name type="scientific">Streptomyces marincola</name>
    <dbReference type="NCBI Taxonomy" id="2878388"/>
    <lineage>
        <taxon>Bacteria</taxon>
        <taxon>Bacillati</taxon>
        <taxon>Actinomycetota</taxon>
        <taxon>Actinomycetes</taxon>
        <taxon>Kitasatosporales</taxon>
        <taxon>Streptomycetaceae</taxon>
        <taxon>Streptomyces</taxon>
    </lineage>
</organism>
<evidence type="ECO:0000313" key="1">
    <source>
        <dbReference type="EMBL" id="ARQ69200.1"/>
    </source>
</evidence>
<name>A0A1W7CXY7_9ACTN</name>
<sequence>MIEDAESSATHGDWDAATQCIHLDEDSLYVAVQSVVDGPVTVRIYRGDIPEEALTGMTDLFSGAFESGSGKLRVQDSVQRAVLTVTVNRGLIDISVFVDEVDWASQVAVLFR</sequence>
<dbReference type="KEGG" id="smao:CAG99_10290"/>
<dbReference type="EMBL" id="CP021121">
    <property type="protein sequence ID" value="ARQ69200.1"/>
    <property type="molecule type" value="Genomic_DNA"/>
</dbReference>
<dbReference type="Proteomes" id="UP000194218">
    <property type="component" value="Chromosome"/>
</dbReference>